<name>A0A4R2HAC4_9ACTN</name>
<sequence>MQHHVKRRLVEVMPSTMVQGYLSMSDWPQDSDEAAGWNGRLAAAAVML</sequence>
<keyword evidence="2" id="KW-1185">Reference proteome</keyword>
<evidence type="ECO:0000313" key="2">
    <source>
        <dbReference type="Proteomes" id="UP000294508"/>
    </source>
</evidence>
<reference evidence="1 2" key="1">
    <citation type="journal article" date="2015" name="Stand. Genomic Sci.">
        <title>Genomic Encyclopedia of Bacterial and Archaeal Type Strains, Phase III: the genomes of soil and plant-associated and newly described type strains.</title>
        <authorList>
            <person name="Whitman W.B."/>
            <person name="Woyke T."/>
            <person name="Klenk H.P."/>
            <person name="Zhou Y."/>
            <person name="Lilburn T.G."/>
            <person name="Beck B.J."/>
            <person name="De Vos P."/>
            <person name="Vandamme P."/>
            <person name="Eisen J.A."/>
            <person name="Garrity G."/>
            <person name="Hugenholtz P."/>
            <person name="Kyrpides N.C."/>
        </authorList>
    </citation>
    <scope>NUCLEOTIDE SEQUENCE [LARGE SCALE GENOMIC DNA]</scope>
    <source>
        <strain evidence="1 2">VKM Ac-2572</strain>
    </source>
</reference>
<dbReference type="AlphaFoldDB" id="A0A4R2HAC4"/>
<accession>A0A4R2HAC4</accession>
<comment type="caution">
    <text evidence="1">The sequence shown here is derived from an EMBL/GenBank/DDBJ whole genome shotgun (WGS) entry which is preliminary data.</text>
</comment>
<proteinExistence type="predicted"/>
<organism evidence="1 2">
    <name type="scientific">Kribbella steppae</name>
    <dbReference type="NCBI Taxonomy" id="2512223"/>
    <lineage>
        <taxon>Bacteria</taxon>
        <taxon>Bacillati</taxon>
        <taxon>Actinomycetota</taxon>
        <taxon>Actinomycetes</taxon>
        <taxon>Propionibacteriales</taxon>
        <taxon>Kribbellaceae</taxon>
        <taxon>Kribbella</taxon>
    </lineage>
</organism>
<protein>
    <submittedName>
        <fullName evidence="1">Uncharacterized protein</fullName>
    </submittedName>
</protein>
<dbReference type="Proteomes" id="UP000294508">
    <property type="component" value="Unassembled WGS sequence"/>
</dbReference>
<dbReference type="EMBL" id="SLWN01000008">
    <property type="protein sequence ID" value="TCO24559.1"/>
    <property type="molecule type" value="Genomic_DNA"/>
</dbReference>
<dbReference type="OrthoDB" id="115252at2"/>
<evidence type="ECO:0000313" key="1">
    <source>
        <dbReference type="EMBL" id="TCO24559.1"/>
    </source>
</evidence>
<dbReference type="RefSeq" id="WP_158441230.1">
    <property type="nucleotide sequence ID" value="NZ_SLWN01000008.1"/>
</dbReference>
<gene>
    <name evidence="1" type="ORF">EV652_10890</name>
</gene>